<evidence type="ECO:0000313" key="1">
    <source>
        <dbReference type="EMBL" id="KKP65540.1"/>
    </source>
</evidence>
<gene>
    <name evidence="1" type="ORF">UR64_C0025G0002</name>
</gene>
<sequence>MVISILYKGGCVDKKFAVKSFAFYTGVGKEQGLVIRRVIEVGKDLKWEDAKKLRRETKDSWITGG</sequence>
<reference evidence="1 2" key="1">
    <citation type="journal article" date="2015" name="Nature">
        <title>rRNA introns, odd ribosomes, and small enigmatic genomes across a large radiation of phyla.</title>
        <authorList>
            <person name="Brown C.T."/>
            <person name="Hug L.A."/>
            <person name="Thomas B.C."/>
            <person name="Sharon I."/>
            <person name="Castelle C.J."/>
            <person name="Singh A."/>
            <person name="Wilkins M.J."/>
            <person name="Williams K.H."/>
            <person name="Banfield J.F."/>
        </authorList>
    </citation>
    <scope>NUCLEOTIDE SEQUENCE [LARGE SCALE GENOMIC DNA]</scope>
</reference>
<evidence type="ECO:0000313" key="2">
    <source>
        <dbReference type="Proteomes" id="UP000034952"/>
    </source>
</evidence>
<protein>
    <submittedName>
        <fullName evidence="1">Uncharacterized protein</fullName>
    </submittedName>
</protein>
<organism evidence="1 2">
    <name type="scientific">Candidatus Nomurabacteria bacterium GW2011_GWE1_35_16</name>
    <dbReference type="NCBI Taxonomy" id="1618761"/>
    <lineage>
        <taxon>Bacteria</taxon>
        <taxon>Candidatus Nomuraibacteriota</taxon>
    </lineage>
</organism>
<proteinExistence type="predicted"/>
<comment type="caution">
    <text evidence="1">The sequence shown here is derived from an EMBL/GenBank/DDBJ whole genome shotgun (WGS) entry which is preliminary data.</text>
</comment>
<dbReference type="EMBL" id="LBPY01000025">
    <property type="protein sequence ID" value="KKP65540.1"/>
    <property type="molecule type" value="Genomic_DNA"/>
</dbReference>
<dbReference type="Proteomes" id="UP000034952">
    <property type="component" value="Unassembled WGS sequence"/>
</dbReference>
<dbReference type="AlphaFoldDB" id="A0A0G0DR58"/>
<accession>A0A0G0DR58</accession>
<name>A0A0G0DR58_9BACT</name>